<dbReference type="PANTHER" id="PTHR34137:SF1">
    <property type="entry name" value="EXODEOXYRIBONUCLEASE 7 SMALL SUBUNIT"/>
    <property type="match status" value="1"/>
</dbReference>
<protein>
    <recommendedName>
        <fullName evidence="6">Exodeoxyribonuclease 7 small subunit</fullName>
        <ecNumber evidence="6">3.1.11.6</ecNumber>
    </recommendedName>
    <alternativeName>
        <fullName evidence="6">Exodeoxyribonuclease VII small subunit</fullName>
        <shortName evidence="6">Exonuclease VII small subunit</shortName>
    </alternativeName>
</protein>
<keyword evidence="8" id="KW-1185">Reference proteome</keyword>
<dbReference type="GO" id="GO:0008855">
    <property type="term" value="F:exodeoxyribonuclease VII activity"/>
    <property type="evidence" value="ECO:0007669"/>
    <property type="project" value="UniProtKB-UniRule"/>
</dbReference>
<evidence type="ECO:0000256" key="6">
    <source>
        <dbReference type="HAMAP-Rule" id="MF_00337"/>
    </source>
</evidence>
<evidence type="ECO:0000256" key="2">
    <source>
        <dbReference type="ARBA" id="ARBA00022490"/>
    </source>
</evidence>
<dbReference type="NCBIfam" id="NF002140">
    <property type="entry name" value="PRK00977.1-4"/>
    <property type="match status" value="1"/>
</dbReference>
<comment type="catalytic activity">
    <reaction evidence="6">
        <text>Exonucleolytic cleavage in either 5'- to 3'- or 3'- to 5'-direction to yield nucleoside 5'-phosphates.</text>
        <dbReference type="EC" id="3.1.11.6"/>
    </reaction>
</comment>
<dbReference type="AlphaFoldDB" id="A0A5R9IE42"/>
<comment type="function">
    <text evidence="6">Bidirectionally degrades single-stranded DNA into large acid-insoluble oligonucleotides, which are then degraded further into small acid-soluble oligonucleotides.</text>
</comment>
<keyword evidence="4 6" id="KW-0378">Hydrolase</keyword>
<dbReference type="GO" id="GO:0005829">
    <property type="term" value="C:cytosol"/>
    <property type="evidence" value="ECO:0007669"/>
    <property type="project" value="TreeGrafter"/>
</dbReference>
<gene>
    <name evidence="6 7" type="primary">xseB</name>
    <name evidence="7" type="ORF">FE810_14125</name>
</gene>
<accession>A0A5R9IE42</accession>
<keyword evidence="5 6" id="KW-0269">Exonuclease</keyword>
<evidence type="ECO:0000256" key="3">
    <source>
        <dbReference type="ARBA" id="ARBA00022722"/>
    </source>
</evidence>
<dbReference type="NCBIfam" id="NF002139">
    <property type="entry name" value="PRK00977.1-3"/>
    <property type="match status" value="1"/>
</dbReference>
<keyword evidence="3 6" id="KW-0540">Nuclease</keyword>
<dbReference type="Gene3D" id="1.10.287.1040">
    <property type="entry name" value="Exonuclease VII, small subunit"/>
    <property type="match status" value="1"/>
</dbReference>
<dbReference type="NCBIfam" id="TIGR01280">
    <property type="entry name" value="xseB"/>
    <property type="match status" value="1"/>
</dbReference>
<dbReference type="SUPFAM" id="SSF116842">
    <property type="entry name" value="XseB-like"/>
    <property type="match status" value="1"/>
</dbReference>
<dbReference type="InterPro" id="IPR003761">
    <property type="entry name" value="Exonuc_VII_S"/>
</dbReference>
<dbReference type="InterPro" id="IPR037004">
    <property type="entry name" value="Exonuc_VII_ssu_sf"/>
</dbReference>
<comment type="similarity">
    <text evidence="1 6">Belongs to the XseB family.</text>
</comment>
<evidence type="ECO:0000313" key="7">
    <source>
        <dbReference type="EMBL" id="TLU61643.1"/>
    </source>
</evidence>
<evidence type="ECO:0000313" key="8">
    <source>
        <dbReference type="Proteomes" id="UP000307790"/>
    </source>
</evidence>
<keyword evidence="2 6" id="KW-0963">Cytoplasm</keyword>
<dbReference type="NCBIfam" id="NF002137">
    <property type="entry name" value="PRK00977.1-1"/>
    <property type="match status" value="1"/>
</dbReference>
<dbReference type="GO" id="GO:0009318">
    <property type="term" value="C:exodeoxyribonuclease VII complex"/>
    <property type="evidence" value="ECO:0007669"/>
    <property type="project" value="UniProtKB-UniRule"/>
</dbReference>
<dbReference type="PANTHER" id="PTHR34137">
    <property type="entry name" value="EXODEOXYRIBONUCLEASE 7 SMALL SUBUNIT"/>
    <property type="match status" value="1"/>
</dbReference>
<dbReference type="EC" id="3.1.11.6" evidence="6"/>
<name>A0A5R9IE42_9GAMM</name>
<dbReference type="PIRSF" id="PIRSF006488">
    <property type="entry name" value="Exonuc_VII_S"/>
    <property type="match status" value="1"/>
</dbReference>
<evidence type="ECO:0000256" key="5">
    <source>
        <dbReference type="ARBA" id="ARBA00022839"/>
    </source>
</evidence>
<reference evidence="7 8" key="1">
    <citation type="submission" date="2019-05" db="EMBL/GenBank/DDBJ databases">
        <title>Genome sequences of Thalassotalea litorea 1K03283.</title>
        <authorList>
            <person name="Zhang D."/>
        </authorList>
    </citation>
    <scope>NUCLEOTIDE SEQUENCE [LARGE SCALE GENOMIC DNA]</scope>
    <source>
        <strain evidence="7 8">MCCC 1K03283</strain>
    </source>
</reference>
<organism evidence="7 8">
    <name type="scientific">Thalassotalea litorea</name>
    <dbReference type="NCBI Taxonomy" id="2020715"/>
    <lineage>
        <taxon>Bacteria</taxon>
        <taxon>Pseudomonadati</taxon>
        <taxon>Pseudomonadota</taxon>
        <taxon>Gammaproteobacteria</taxon>
        <taxon>Alteromonadales</taxon>
        <taxon>Colwelliaceae</taxon>
        <taxon>Thalassotalea</taxon>
    </lineage>
</organism>
<evidence type="ECO:0000256" key="4">
    <source>
        <dbReference type="ARBA" id="ARBA00022801"/>
    </source>
</evidence>
<dbReference type="RefSeq" id="WP_138320784.1">
    <property type="nucleotide sequence ID" value="NZ_VCBC01000015.1"/>
</dbReference>
<dbReference type="OrthoDB" id="5591562at2"/>
<comment type="caution">
    <text evidence="7">The sequence shown here is derived from an EMBL/GenBank/DDBJ whole genome shotgun (WGS) entry which is preliminary data.</text>
</comment>
<dbReference type="EMBL" id="VCBC01000015">
    <property type="protein sequence ID" value="TLU61643.1"/>
    <property type="molecule type" value="Genomic_DNA"/>
</dbReference>
<evidence type="ECO:0000256" key="1">
    <source>
        <dbReference type="ARBA" id="ARBA00009998"/>
    </source>
</evidence>
<sequence length="82" mass="9271">MAKKKPENLSFEESMTELETLVTQLEQGDLSLEDSMKLFERGLALSQHGQQTLANAEQKIQVLMNNDEQAELRPFDDAESDS</sequence>
<proteinExistence type="inferred from homology"/>
<dbReference type="HAMAP" id="MF_00337">
    <property type="entry name" value="Exonuc_7_S"/>
    <property type="match status" value="1"/>
</dbReference>
<dbReference type="Proteomes" id="UP000307790">
    <property type="component" value="Unassembled WGS sequence"/>
</dbReference>
<dbReference type="Pfam" id="PF02609">
    <property type="entry name" value="Exonuc_VII_S"/>
    <property type="match status" value="1"/>
</dbReference>
<comment type="subcellular location">
    <subcellularLocation>
        <location evidence="6">Cytoplasm</location>
    </subcellularLocation>
</comment>
<dbReference type="GO" id="GO:0006308">
    <property type="term" value="P:DNA catabolic process"/>
    <property type="evidence" value="ECO:0007669"/>
    <property type="project" value="UniProtKB-UniRule"/>
</dbReference>
<comment type="subunit">
    <text evidence="6">Heterooligomer composed of large and small subunits.</text>
</comment>